<proteinExistence type="predicted"/>
<accession>A0ACC2C488</accession>
<protein>
    <submittedName>
        <fullName evidence="1">Uncharacterized protein</fullName>
    </submittedName>
</protein>
<evidence type="ECO:0000313" key="1">
    <source>
        <dbReference type="EMBL" id="KAJ7536832.1"/>
    </source>
</evidence>
<gene>
    <name evidence="1" type="ORF">O6H91_12G083900</name>
</gene>
<dbReference type="Proteomes" id="UP001162992">
    <property type="component" value="Chromosome 12"/>
</dbReference>
<sequence>MYLPFWDEARSIVVGLQPIYTVLRLTNREGCTLGLLYEFMDKLSEQLRLCTTISPERFHTLAEFDEGKRSCRKRLAYHNERRRRHQSDSLVKCSGDGTPSKGGSTRTSDFTAEQKVQRMKSSSEISSSPVTFIGFEQNHEKNLKPEQLLMGEPFPLPKSLKSKSARNDAEGQGLRSKSKRSKESEKHWIAPRKVDPHSSEDEIQEDMPGVLPFFLQPKVDLKTYGGAAGDTFDPQYSSSLRVGIELGDGIILPPLAIKRDGKLVLLQEWPGGGGVTLSETDGEDAQRFQLQKDGFNKKEWQKGDQETLFHCLWDCPKVQPVWKWAGRALSKIRGSKVSLEWKQAVLGEKLGGWALPETISVWRLLRGIILGQVWHARKGKVYSGKQWTPGQIIRSTWVDLMMYAMQEWLEVLKAKGSLKQEEAHLLRTRFDKKWLVNGFVGRRTEWSMAWKDSYEVLLD</sequence>
<organism evidence="1 2">
    <name type="scientific">Diphasiastrum complanatum</name>
    <name type="common">Issler's clubmoss</name>
    <name type="synonym">Lycopodium complanatum</name>
    <dbReference type="NCBI Taxonomy" id="34168"/>
    <lineage>
        <taxon>Eukaryota</taxon>
        <taxon>Viridiplantae</taxon>
        <taxon>Streptophyta</taxon>
        <taxon>Embryophyta</taxon>
        <taxon>Tracheophyta</taxon>
        <taxon>Lycopodiopsida</taxon>
        <taxon>Lycopodiales</taxon>
        <taxon>Lycopodiaceae</taxon>
        <taxon>Lycopodioideae</taxon>
        <taxon>Diphasiastrum</taxon>
    </lineage>
</organism>
<keyword evidence="2" id="KW-1185">Reference proteome</keyword>
<reference evidence="2" key="1">
    <citation type="journal article" date="2024" name="Proc. Natl. Acad. Sci. U.S.A.">
        <title>Extraordinary preservation of gene collinearity over three hundred million years revealed in homosporous lycophytes.</title>
        <authorList>
            <person name="Li C."/>
            <person name="Wickell D."/>
            <person name="Kuo L.Y."/>
            <person name="Chen X."/>
            <person name="Nie B."/>
            <person name="Liao X."/>
            <person name="Peng D."/>
            <person name="Ji J."/>
            <person name="Jenkins J."/>
            <person name="Williams M."/>
            <person name="Shu S."/>
            <person name="Plott C."/>
            <person name="Barry K."/>
            <person name="Rajasekar S."/>
            <person name="Grimwood J."/>
            <person name="Han X."/>
            <person name="Sun S."/>
            <person name="Hou Z."/>
            <person name="He W."/>
            <person name="Dai G."/>
            <person name="Sun C."/>
            <person name="Schmutz J."/>
            <person name="Leebens-Mack J.H."/>
            <person name="Li F.W."/>
            <person name="Wang L."/>
        </authorList>
    </citation>
    <scope>NUCLEOTIDE SEQUENCE [LARGE SCALE GENOMIC DNA]</scope>
    <source>
        <strain evidence="2">cv. PW_Plant_1</strain>
    </source>
</reference>
<name>A0ACC2C488_DIPCM</name>
<evidence type="ECO:0000313" key="2">
    <source>
        <dbReference type="Proteomes" id="UP001162992"/>
    </source>
</evidence>
<comment type="caution">
    <text evidence="1">The sequence shown here is derived from an EMBL/GenBank/DDBJ whole genome shotgun (WGS) entry which is preliminary data.</text>
</comment>
<dbReference type="EMBL" id="CM055103">
    <property type="protein sequence ID" value="KAJ7536832.1"/>
    <property type="molecule type" value="Genomic_DNA"/>
</dbReference>